<reference evidence="1 2" key="1">
    <citation type="submission" date="2019-04" db="EMBL/GenBank/DDBJ databases">
        <authorList>
            <person name="Van Vliet M D."/>
        </authorList>
    </citation>
    <scope>NUCLEOTIDE SEQUENCE [LARGE SCALE GENOMIC DNA]</scope>
    <source>
        <strain evidence="1 2">F21</strain>
    </source>
</reference>
<dbReference type="InterPro" id="IPR038396">
    <property type="entry name" value="SpoIIAA-like_sf"/>
</dbReference>
<keyword evidence="2" id="KW-1185">Reference proteome</keyword>
<accession>A0A6C2UM76</accession>
<dbReference type="SUPFAM" id="SSF52091">
    <property type="entry name" value="SpoIIaa-like"/>
    <property type="match status" value="1"/>
</dbReference>
<dbReference type="RefSeq" id="WP_136061654.1">
    <property type="nucleotide sequence ID" value="NZ_CAAHFH010000001.1"/>
</dbReference>
<dbReference type="Gene3D" id="3.40.50.10600">
    <property type="entry name" value="SpoIIaa-like domains"/>
    <property type="match status" value="1"/>
</dbReference>
<evidence type="ECO:0000313" key="1">
    <source>
        <dbReference type="EMBL" id="VGO20216.1"/>
    </source>
</evidence>
<gene>
    <name evidence="1" type="ORF">SCARR_02277</name>
</gene>
<sequence length="122" mass="13920">MITCGLYEEKRLLHVHPITPLKKSDFEEIARIVDPFIEKEGKLKGLVIEAKDFFGWESLGAMSEHFKFIRNHHEHIGRVALVTDSRLGDVAERIGSHFVSAEIRHFPADQLDAADQWASQGR</sequence>
<dbReference type="Pfam" id="PF11964">
    <property type="entry name" value="SpoIIAA-like"/>
    <property type="match status" value="1"/>
</dbReference>
<proteinExistence type="predicted"/>
<organism evidence="1 2">
    <name type="scientific">Pontiella sulfatireligans</name>
    <dbReference type="NCBI Taxonomy" id="2750658"/>
    <lineage>
        <taxon>Bacteria</taxon>
        <taxon>Pseudomonadati</taxon>
        <taxon>Kiritimatiellota</taxon>
        <taxon>Kiritimatiellia</taxon>
        <taxon>Kiritimatiellales</taxon>
        <taxon>Pontiellaceae</taxon>
        <taxon>Pontiella</taxon>
    </lineage>
</organism>
<protein>
    <recommendedName>
        <fullName evidence="3">STAS/SEC14 domain-containing protein</fullName>
    </recommendedName>
</protein>
<evidence type="ECO:0008006" key="3">
    <source>
        <dbReference type="Google" id="ProtNLM"/>
    </source>
</evidence>
<dbReference type="AlphaFoldDB" id="A0A6C2UM76"/>
<dbReference type="InterPro" id="IPR021866">
    <property type="entry name" value="SpoIIAA-like"/>
</dbReference>
<dbReference type="EMBL" id="CAAHFH010000001">
    <property type="protein sequence ID" value="VGO20216.1"/>
    <property type="molecule type" value="Genomic_DNA"/>
</dbReference>
<dbReference type="InterPro" id="IPR036513">
    <property type="entry name" value="STAS_dom_sf"/>
</dbReference>
<name>A0A6C2UM76_9BACT</name>
<evidence type="ECO:0000313" key="2">
    <source>
        <dbReference type="Proteomes" id="UP000346198"/>
    </source>
</evidence>
<dbReference type="Proteomes" id="UP000346198">
    <property type="component" value="Unassembled WGS sequence"/>
</dbReference>